<comment type="caution">
    <text evidence="1">The sequence shown here is derived from an EMBL/GenBank/DDBJ whole genome shotgun (WGS) entry which is preliminary data.</text>
</comment>
<evidence type="ECO:0008006" key="3">
    <source>
        <dbReference type="Google" id="ProtNLM"/>
    </source>
</evidence>
<reference evidence="1 2" key="1">
    <citation type="submission" date="2019-07" db="EMBL/GenBank/DDBJ databases">
        <title>Whole genome shotgun sequence of Flavobacterium glycines NBRC 105008.</title>
        <authorList>
            <person name="Hosoyama A."/>
            <person name="Uohara A."/>
            <person name="Ohji S."/>
            <person name="Ichikawa N."/>
        </authorList>
    </citation>
    <scope>NUCLEOTIDE SEQUENCE [LARGE SCALE GENOMIC DNA]</scope>
    <source>
        <strain evidence="1 2">NBRC 105008</strain>
    </source>
</reference>
<organism evidence="1 2">
    <name type="scientific">Flavobacterium glycines</name>
    <dbReference type="NCBI Taxonomy" id="551990"/>
    <lineage>
        <taxon>Bacteria</taxon>
        <taxon>Pseudomonadati</taxon>
        <taxon>Bacteroidota</taxon>
        <taxon>Flavobacteriia</taxon>
        <taxon>Flavobacteriales</taxon>
        <taxon>Flavobacteriaceae</taxon>
        <taxon>Flavobacterium</taxon>
    </lineage>
</organism>
<gene>
    <name evidence="1" type="ORF">FGL01_11910</name>
</gene>
<name>A0A511CCP5_9FLAO</name>
<dbReference type="EMBL" id="BJVF01000001">
    <property type="protein sequence ID" value="GEL10452.1"/>
    <property type="molecule type" value="Genomic_DNA"/>
</dbReference>
<evidence type="ECO:0000313" key="2">
    <source>
        <dbReference type="Proteomes" id="UP000321579"/>
    </source>
</evidence>
<sequence length="177" mass="20539">MGEIAMDLLMKKFYIFIFLVCNCAFSQNQFSSKIKSDCEIIISAMKNSDYNKILDYTYPKVIEIGGGREKLFSLMKNTLDKMKKEGYVFENQILGEPQRIYNAGKELHCIVPKKTIIKTPKGRVEATYYLLAVSKDNGRRWFFIESHMLNDENKKLIFPNFNSDLKIPKNSKPVLID</sequence>
<accession>A0A511CCP5</accession>
<evidence type="ECO:0000313" key="1">
    <source>
        <dbReference type="EMBL" id="GEL10452.1"/>
    </source>
</evidence>
<dbReference type="OrthoDB" id="670350at2"/>
<dbReference type="RefSeq" id="WP_139068357.1">
    <property type="nucleotide sequence ID" value="NZ_LVEO01000018.1"/>
</dbReference>
<dbReference type="Proteomes" id="UP000321579">
    <property type="component" value="Unassembled WGS sequence"/>
</dbReference>
<protein>
    <recommendedName>
        <fullName evidence="3">DUF4440 domain-containing protein</fullName>
    </recommendedName>
</protein>
<proteinExistence type="predicted"/>
<dbReference type="AlphaFoldDB" id="A0A511CCP5"/>